<comment type="caution">
    <text evidence="3">The sequence shown here is derived from an EMBL/GenBank/DDBJ whole genome shotgun (WGS) entry which is preliminary data.</text>
</comment>
<evidence type="ECO:0000259" key="2">
    <source>
        <dbReference type="Pfam" id="PF02371"/>
    </source>
</evidence>
<feature type="domain" description="Transposase IS110-like N-terminal" evidence="1">
    <location>
        <begin position="13"/>
        <end position="155"/>
    </location>
</feature>
<keyword evidence="4" id="KW-1185">Reference proteome</keyword>
<dbReference type="PANTHER" id="PTHR33055">
    <property type="entry name" value="TRANSPOSASE FOR INSERTION SEQUENCE ELEMENT IS1111A"/>
    <property type="match status" value="1"/>
</dbReference>
<organism evidence="3 4">
    <name type="scientific">Mesosutterella faecium</name>
    <dbReference type="NCBI Taxonomy" id="2925194"/>
    <lineage>
        <taxon>Bacteria</taxon>
        <taxon>Pseudomonadati</taxon>
        <taxon>Pseudomonadota</taxon>
        <taxon>Betaproteobacteria</taxon>
        <taxon>Burkholderiales</taxon>
        <taxon>Sutterellaceae</taxon>
        <taxon>Mesosutterella</taxon>
    </lineage>
</organism>
<dbReference type="PANTHER" id="PTHR33055:SF3">
    <property type="entry name" value="PUTATIVE TRANSPOSASE FOR IS117-RELATED"/>
    <property type="match status" value="1"/>
</dbReference>
<gene>
    <name evidence="3" type="ORF">MUN46_003795</name>
</gene>
<dbReference type="InterPro" id="IPR003346">
    <property type="entry name" value="Transposase_20"/>
</dbReference>
<protein>
    <submittedName>
        <fullName evidence="3">IS110 family transposase</fullName>
    </submittedName>
</protein>
<proteinExistence type="predicted"/>
<dbReference type="EMBL" id="JAKZJU020000001">
    <property type="protein sequence ID" value="MDL2059066.1"/>
    <property type="molecule type" value="Genomic_DNA"/>
</dbReference>
<accession>A0ABT7IL29</accession>
<dbReference type="RefSeq" id="WP_285230553.1">
    <property type="nucleotide sequence ID" value="NZ_JAKZJU020000001.1"/>
</dbReference>
<evidence type="ECO:0000259" key="1">
    <source>
        <dbReference type="Pfam" id="PF01548"/>
    </source>
</evidence>
<dbReference type="InterPro" id="IPR047650">
    <property type="entry name" value="Transpos_IS110"/>
</dbReference>
<evidence type="ECO:0000313" key="4">
    <source>
        <dbReference type="Proteomes" id="UP001165481"/>
    </source>
</evidence>
<dbReference type="Pfam" id="PF02371">
    <property type="entry name" value="Transposase_20"/>
    <property type="match status" value="1"/>
</dbReference>
<dbReference type="Pfam" id="PF01548">
    <property type="entry name" value="DEDD_Tnp_IS110"/>
    <property type="match status" value="1"/>
</dbReference>
<feature type="domain" description="Transposase IS116/IS110/IS902 C-terminal" evidence="2">
    <location>
        <begin position="221"/>
        <end position="298"/>
    </location>
</feature>
<dbReference type="InterPro" id="IPR002525">
    <property type="entry name" value="Transp_IS110-like_N"/>
</dbReference>
<dbReference type="NCBIfam" id="NF033542">
    <property type="entry name" value="transpos_IS110"/>
    <property type="match status" value="1"/>
</dbReference>
<sequence length="364" mass="40307">MNSTLSNNPAVVIGIDLAKTHGDVVGFDKDRKIALKLPRISKEKLLERLANMPRASVLMEACGGSHCFVRKVKALGHDGRLLNPGDVKRIRCGHQKNNMLDAAYIAWAWYIPGISYVVPKTQAQQDLQSLQRIYQGYMKTRIEFGNRIHALLLEYGLSSPQTSRFIAEQLPEFIETHTKDLTPLAGEALLMLRDSWLEASEWEKKAGQKYDELVRANEASKRLMTIPGIGPKCAGALLTHCGEASRFRDSRQFAASLGLVPRQNSTGDRDTLGHITKRGPKHPRSMLVQGAAALMIMADRLEGALGEWVRKIKASGKKYGVKVCAIAAKLARIAWRILCEKGWNTGLSLSKPADRGLRLKSESS</sequence>
<name>A0ABT7IL29_9BURK</name>
<evidence type="ECO:0000313" key="3">
    <source>
        <dbReference type="EMBL" id="MDL2059066.1"/>
    </source>
</evidence>
<dbReference type="Proteomes" id="UP001165481">
    <property type="component" value="Unassembled WGS sequence"/>
</dbReference>
<reference evidence="3" key="1">
    <citation type="submission" date="2023-03" db="EMBL/GenBank/DDBJ databases">
        <title>Mesosutterella sp. nov. isolated from porcine feces.</title>
        <authorList>
            <person name="Yu S."/>
        </authorList>
    </citation>
    <scope>NUCLEOTIDE SEQUENCE</scope>
    <source>
        <strain evidence="3">AGMB02718</strain>
    </source>
</reference>